<keyword evidence="5" id="KW-0675">Receptor</keyword>
<gene>
    <name evidence="5" type="ORF">AWB69_03488</name>
</gene>
<evidence type="ECO:0000256" key="3">
    <source>
        <dbReference type="SAM" id="SignalP"/>
    </source>
</evidence>
<protein>
    <submittedName>
        <fullName evidence="5">Extracellular ligand-binding receptor</fullName>
    </submittedName>
</protein>
<feature type="chain" id="PRO_5008501719" evidence="3">
    <location>
        <begin position="26"/>
        <end position="381"/>
    </location>
</feature>
<dbReference type="EMBL" id="FCOK02000021">
    <property type="protein sequence ID" value="SAL36460.1"/>
    <property type="molecule type" value="Genomic_DNA"/>
</dbReference>
<keyword evidence="2 3" id="KW-0732">Signal</keyword>
<dbReference type="AlphaFoldDB" id="A0A158GYA3"/>
<accession>A0A158GYA3</accession>
<dbReference type="SUPFAM" id="SSF53822">
    <property type="entry name" value="Periplasmic binding protein-like I"/>
    <property type="match status" value="1"/>
</dbReference>
<dbReference type="Gene3D" id="3.40.50.2300">
    <property type="match status" value="2"/>
</dbReference>
<evidence type="ECO:0000256" key="2">
    <source>
        <dbReference type="ARBA" id="ARBA00022729"/>
    </source>
</evidence>
<dbReference type="OrthoDB" id="9783240at2"/>
<comment type="similarity">
    <text evidence="1">Belongs to the leucine-binding protein family.</text>
</comment>
<reference evidence="5 6" key="1">
    <citation type="submission" date="2016-01" db="EMBL/GenBank/DDBJ databases">
        <authorList>
            <person name="Oliw E.H."/>
        </authorList>
    </citation>
    <scope>NUCLEOTIDE SEQUENCE [LARGE SCALE GENOMIC DNA]</scope>
    <source>
        <strain evidence="5">LMG 27134</strain>
    </source>
</reference>
<evidence type="ECO:0000256" key="1">
    <source>
        <dbReference type="ARBA" id="ARBA00010062"/>
    </source>
</evidence>
<dbReference type="RefSeq" id="WP_062086707.1">
    <property type="nucleotide sequence ID" value="NZ_FCOK02000021.1"/>
</dbReference>
<feature type="domain" description="Leucine-binding protein" evidence="4">
    <location>
        <begin position="31"/>
        <end position="371"/>
    </location>
</feature>
<feature type="signal peptide" evidence="3">
    <location>
        <begin position="1"/>
        <end position="25"/>
    </location>
</feature>
<dbReference type="PANTHER" id="PTHR47151:SF2">
    <property type="entry name" value="AMINO ACID BINDING PROTEIN"/>
    <property type="match status" value="1"/>
</dbReference>
<evidence type="ECO:0000259" key="4">
    <source>
        <dbReference type="Pfam" id="PF13458"/>
    </source>
</evidence>
<dbReference type="Pfam" id="PF13458">
    <property type="entry name" value="Peripla_BP_6"/>
    <property type="match status" value="1"/>
</dbReference>
<dbReference type="PANTHER" id="PTHR47151">
    <property type="entry name" value="LEU/ILE/VAL-BINDING ABC TRANSPORTER SUBUNIT"/>
    <property type="match status" value="1"/>
</dbReference>
<dbReference type="Proteomes" id="UP000054683">
    <property type="component" value="Unassembled WGS sequence"/>
</dbReference>
<evidence type="ECO:0000313" key="6">
    <source>
        <dbReference type="Proteomes" id="UP000054683"/>
    </source>
</evidence>
<sequence>MNVRNIFSLTVFALAALGASTGAVAQDETVVKIGHIAPLTGAAAHVGKDLENGARLAVEEINRAGLVINGQKVKLELDSQDDASDPRIGTEAAQRLIDDKVVAVVGHLNSGVNIPASKLYNDAGITNITPAASNPLLTLQGFKTEYRLVATDADQGPALAKFAATSLHLKTVAVVDDATAYGQGLTKEFEKSATSQGFTETSHEVTNDKAVDFRGILTKIKADRPELIMFGGMDATGGPLAKQAKQLALDSKLLMGDGACTSNLGSLAGPAAANVYCSEGGVALSEMPRGRAFQDAYEKRFNVPIQSYAPYSYDAVYVIVDAMKRAQSIDPSKILAMMPLTNYPGVTGQIRFKPNGDLLNTSVSIYQYKDGQKTFLQAMKD</sequence>
<organism evidence="5 6">
    <name type="scientific">Caballeronia udeis</name>
    <dbReference type="NCBI Taxonomy" id="1232866"/>
    <lineage>
        <taxon>Bacteria</taxon>
        <taxon>Pseudomonadati</taxon>
        <taxon>Pseudomonadota</taxon>
        <taxon>Betaproteobacteria</taxon>
        <taxon>Burkholderiales</taxon>
        <taxon>Burkholderiaceae</taxon>
        <taxon>Caballeronia</taxon>
    </lineage>
</organism>
<name>A0A158GYA3_9BURK</name>
<dbReference type="InterPro" id="IPR028082">
    <property type="entry name" value="Peripla_BP_I"/>
</dbReference>
<dbReference type="CDD" id="cd06342">
    <property type="entry name" value="PBP1_ABC_LIVBP-like"/>
    <property type="match status" value="1"/>
</dbReference>
<proteinExistence type="inferred from homology"/>
<dbReference type="InterPro" id="IPR028081">
    <property type="entry name" value="Leu-bd"/>
</dbReference>
<evidence type="ECO:0000313" key="5">
    <source>
        <dbReference type="EMBL" id="SAL36460.1"/>
    </source>
</evidence>